<protein>
    <recommendedName>
        <fullName evidence="7">SET domain-containing protein</fullName>
    </recommendedName>
</protein>
<dbReference type="GO" id="GO:0005737">
    <property type="term" value="C:cytoplasm"/>
    <property type="evidence" value="ECO:0007669"/>
    <property type="project" value="TreeGrafter"/>
</dbReference>
<evidence type="ECO:0008006" key="7">
    <source>
        <dbReference type="Google" id="ProtNLM"/>
    </source>
</evidence>
<feature type="compositionally biased region" description="Basic and acidic residues" evidence="4">
    <location>
        <begin position="65"/>
        <end position="77"/>
    </location>
</feature>
<dbReference type="InterPro" id="IPR046341">
    <property type="entry name" value="SET_dom_sf"/>
</dbReference>
<dbReference type="Gene3D" id="2.170.270.10">
    <property type="entry name" value="SET domain"/>
    <property type="match status" value="1"/>
</dbReference>
<keyword evidence="3" id="KW-0949">S-adenosyl-L-methionine</keyword>
<dbReference type="SUPFAM" id="SSF82199">
    <property type="entry name" value="SET domain"/>
    <property type="match status" value="1"/>
</dbReference>
<feature type="compositionally biased region" description="Basic and acidic residues" evidence="4">
    <location>
        <begin position="480"/>
        <end position="513"/>
    </location>
</feature>
<feature type="region of interest" description="Disordered" evidence="4">
    <location>
        <begin position="480"/>
        <end position="545"/>
    </location>
</feature>
<sequence length="943" mass="105376">MGFSTRPGDLKSVESGSRSTMGMARELSQSSIIERVKAADGTETFSRPPRPPPPKGILKASASKSEQDERSPERAVQDQDTFFSSTSSEMGFSTRPGDLKSVESGSRSTMGMARELSQSSIIERVKAADGTETFSRPPRPPPPKRFQRKKPNIRQQGSESPTRPSRRKEPVGQRHLRVNQDIPYMEDGETEVPEENVQQSYPCPFLFETHDTFADSEAFVEMLTQNILKDSWDDYKGQILPNSNSARSTSQTLWKLPQSTQEVGASLIKALELQVEIENKLKEDRDTRERRMRDIESWEQEIRSIQIPPSSSAGCWDSHSASSSRVMMASQSLDRRRLRPASAHTIITTDSAAAAGNNNNNNRAWMRSSTLPRPPRPPVRTKNKDIPRGVIQAIVEISRGVFMEAAIDKDRTVKELGQGLSVPELKVGRLSVEELSAVRVIVNNLAAKHAASALFDSSAKIGQIYAKSSRVPLMMENNNNEEKNADDLSHVSTDDVSKTEDFSKTEDISKTDDVTTTFESLPGETTESSATFDTDCESDLEGSIKPQNQCVQPEAFHNKKLNEDMLADMYHILVNKRSPEMSTKQLAKLMQKELGKDGEHQLVDLCRMCTNDLLNCYNSHGLRASSGESLEKYPNSMTPKNVESIESLGEGEDAEYHVDEALERMAEAILLLKLLETSSFFETLPIKNWEVAPADAQSKELDRLFIGHLIFFHLKTMSGQVFEIPCKIVKKNQFAEAATVTLGFGLFPRLTFINHSCFSNLHVSTAANGEVVARIVYPVKDNQELTISYGDIGWDFACECQACTENWPLAWDMNQDLELCCPSCTTPLPTEEVIDRVTTGNTCICPTCEHDQTQVLLELADEFLSTDNKLSSSTALFPIPKSYQKSYKLLFVSGRPEAAAHMMESFLTKFSSLFKMPSYPITLATTHLFNCYNFMHNNVFFDD</sequence>
<dbReference type="EMBL" id="CAJPEX010002376">
    <property type="protein sequence ID" value="CAG0920904.1"/>
    <property type="molecule type" value="Genomic_DNA"/>
</dbReference>
<evidence type="ECO:0000256" key="2">
    <source>
        <dbReference type="ARBA" id="ARBA00022679"/>
    </source>
</evidence>
<feature type="compositionally biased region" description="Low complexity" evidence="4">
    <location>
        <begin position="353"/>
        <end position="364"/>
    </location>
</feature>
<dbReference type="GO" id="GO:0042826">
    <property type="term" value="F:histone deacetylase binding"/>
    <property type="evidence" value="ECO:0007669"/>
    <property type="project" value="TreeGrafter"/>
</dbReference>
<dbReference type="GO" id="GO:0005634">
    <property type="term" value="C:nucleus"/>
    <property type="evidence" value="ECO:0007669"/>
    <property type="project" value="TreeGrafter"/>
</dbReference>
<evidence type="ECO:0000256" key="1">
    <source>
        <dbReference type="ARBA" id="ARBA00022603"/>
    </source>
</evidence>
<proteinExistence type="predicted"/>
<evidence type="ECO:0000256" key="3">
    <source>
        <dbReference type="ARBA" id="ARBA00022691"/>
    </source>
</evidence>
<dbReference type="AlphaFoldDB" id="A0A7R9BUH7"/>
<accession>A0A7R9BUH7</accession>
<evidence type="ECO:0000313" key="5">
    <source>
        <dbReference type="EMBL" id="CAD7280752.1"/>
    </source>
</evidence>
<dbReference type="CDD" id="cd20071">
    <property type="entry name" value="SET_SMYD"/>
    <property type="match status" value="1"/>
</dbReference>
<dbReference type="PANTHER" id="PTHR46165:SF2">
    <property type="entry name" value="SET AND MYND DOMAIN-CONTAINING PROTEIN 4"/>
    <property type="match status" value="1"/>
</dbReference>
<feature type="compositionally biased region" description="Polar residues" evidence="4">
    <location>
        <begin position="78"/>
        <end position="91"/>
    </location>
</feature>
<dbReference type="OrthoDB" id="5945798at2759"/>
<dbReference type="InterPro" id="IPR052097">
    <property type="entry name" value="SET-MYND_domain_protein"/>
</dbReference>
<dbReference type="Proteomes" id="UP000678499">
    <property type="component" value="Unassembled WGS sequence"/>
</dbReference>
<dbReference type="PANTHER" id="PTHR46165">
    <property type="entry name" value="SET AND MYND DOMAIN-CONTAINING PROTEIN 4"/>
    <property type="match status" value="1"/>
</dbReference>
<reference evidence="5" key="1">
    <citation type="submission" date="2020-11" db="EMBL/GenBank/DDBJ databases">
        <authorList>
            <person name="Tran Van P."/>
        </authorList>
    </citation>
    <scope>NUCLEOTIDE SEQUENCE</scope>
</reference>
<feature type="region of interest" description="Disordered" evidence="4">
    <location>
        <begin position="1"/>
        <end position="180"/>
    </location>
</feature>
<dbReference type="GO" id="GO:0032259">
    <property type="term" value="P:methylation"/>
    <property type="evidence" value="ECO:0007669"/>
    <property type="project" value="UniProtKB-KW"/>
</dbReference>
<keyword evidence="6" id="KW-1185">Reference proteome</keyword>
<evidence type="ECO:0000313" key="6">
    <source>
        <dbReference type="Proteomes" id="UP000678499"/>
    </source>
</evidence>
<feature type="compositionally biased region" description="Polar residues" evidence="4">
    <location>
        <begin position="514"/>
        <end position="532"/>
    </location>
</feature>
<keyword evidence="1" id="KW-0489">Methyltransferase</keyword>
<name>A0A7R9BUH7_9CRUS</name>
<dbReference type="GO" id="GO:0008168">
    <property type="term" value="F:methyltransferase activity"/>
    <property type="evidence" value="ECO:0007669"/>
    <property type="project" value="UniProtKB-KW"/>
</dbReference>
<evidence type="ECO:0000256" key="4">
    <source>
        <dbReference type="SAM" id="MobiDB-lite"/>
    </source>
</evidence>
<organism evidence="5">
    <name type="scientific">Notodromas monacha</name>
    <dbReference type="NCBI Taxonomy" id="399045"/>
    <lineage>
        <taxon>Eukaryota</taxon>
        <taxon>Metazoa</taxon>
        <taxon>Ecdysozoa</taxon>
        <taxon>Arthropoda</taxon>
        <taxon>Crustacea</taxon>
        <taxon>Oligostraca</taxon>
        <taxon>Ostracoda</taxon>
        <taxon>Podocopa</taxon>
        <taxon>Podocopida</taxon>
        <taxon>Cypridocopina</taxon>
        <taxon>Cypridoidea</taxon>
        <taxon>Cyprididae</taxon>
        <taxon>Notodromas</taxon>
    </lineage>
</organism>
<dbReference type="EMBL" id="OA884413">
    <property type="protein sequence ID" value="CAD7280752.1"/>
    <property type="molecule type" value="Genomic_DNA"/>
</dbReference>
<gene>
    <name evidence="5" type="ORF">NMOB1V02_LOCUS8409</name>
</gene>
<feature type="compositionally biased region" description="Polar residues" evidence="4">
    <location>
        <begin position="153"/>
        <end position="163"/>
    </location>
</feature>
<feature type="region of interest" description="Disordered" evidence="4">
    <location>
        <begin position="353"/>
        <end position="383"/>
    </location>
</feature>
<keyword evidence="2" id="KW-0808">Transferase</keyword>